<dbReference type="Proteomes" id="UP000179069">
    <property type="component" value="Unassembled WGS sequence"/>
</dbReference>
<dbReference type="EMBL" id="MHCI01000014">
    <property type="protein sequence ID" value="OGY16604.1"/>
    <property type="molecule type" value="Genomic_DNA"/>
</dbReference>
<dbReference type="InterPro" id="IPR022973">
    <property type="entry name" value="Ribosomal_uL10_bac"/>
</dbReference>
<keyword evidence="5" id="KW-0699">rRNA-binding</keyword>
<evidence type="ECO:0000256" key="3">
    <source>
        <dbReference type="ARBA" id="ARBA00023274"/>
    </source>
</evidence>
<dbReference type="Pfam" id="PF00466">
    <property type="entry name" value="Ribosomal_L10"/>
    <property type="match status" value="1"/>
</dbReference>
<evidence type="ECO:0000256" key="2">
    <source>
        <dbReference type="ARBA" id="ARBA00022980"/>
    </source>
</evidence>
<dbReference type="CDD" id="cd05797">
    <property type="entry name" value="Ribosomal_L10"/>
    <property type="match status" value="1"/>
</dbReference>
<comment type="subunit">
    <text evidence="5">Part of the ribosomal stalk of the 50S ribosomal subunit. The N-terminus interacts with L11 and the large rRNA to form the base of the stalk. The C-terminus forms an elongated spine to which L12 dimers bind in a sequential fashion forming a multimeric L10(L12)X complex.</text>
</comment>
<evidence type="ECO:0000256" key="1">
    <source>
        <dbReference type="ARBA" id="ARBA00008889"/>
    </source>
</evidence>
<evidence type="ECO:0000256" key="5">
    <source>
        <dbReference type="HAMAP-Rule" id="MF_00362"/>
    </source>
</evidence>
<evidence type="ECO:0000256" key="4">
    <source>
        <dbReference type="ARBA" id="ARBA00035202"/>
    </source>
</evidence>
<evidence type="ECO:0000313" key="6">
    <source>
        <dbReference type="EMBL" id="OGY16604.1"/>
    </source>
</evidence>
<keyword evidence="3 5" id="KW-0687">Ribonucleoprotein</keyword>
<dbReference type="Gene3D" id="6.10.250.290">
    <property type="match status" value="1"/>
</dbReference>
<comment type="caution">
    <text evidence="6">The sequence shown here is derived from an EMBL/GenBank/DDBJ whole genome shotgun (WGS) entry which is preliminary data.</text>
</comment>
<dbReference type="NCBIfam" id="NF000955">
    <property type="entry name" value="PRK00099.1-1"/>
    <property type="match status" value="1"/>
</dbReference>
<accession>A0A1G1VMN6</accession>
<dbReference type="Gene3D" id="3.30.70.1730">
    <property type="match status" value="1"/>
</dbReference>
<keyword evidence="2 5" id="KW-0689">Ribosomal protein</keyword>
<organism evidence="6 7">
    <name type="scientific">Candidatus Chisholmbacteria bacterium RIFCSPHIGHO2_01_FULL_49_18</name>
    <dbReference type="NCBI Taxonomy" id="1797590"/>
    <lineage>
        <taxon>Bacteria</taxon>
        <taxon>Candidatus Chisholmiibacteriota</taxon>
    </lineage>
</organism>
<comment type="similarity">
    <text evidence="1 5">Belongs to the universal ribosomal protein uL10 family.</text>
</comment>
<dbReference type="InterPro" id="IPR047865">
    <property type="entry name" value="Ribosomal_uL10_bac_type"/>
</dbReference>
<dbReference type="PANTHER" id="PTHR11560">
    <property type="entry name" value="39S RIBOSOMAL PROTEIN L10, MITOCHONDRIAL"/>
    <property type="match status" value="1"/>
</dbReference>
<sequence>MPSQKNIDQVNDLSEKLARAKAVLITDHTGLSVAEQRQLRESVIEAGGQFLVAKNRLFKLAFSRSRNNHLPQDIEDVLQGPTSLLFAFEDEIAPLKAIVTFSQSHERPHVKLGILLDPEDKVLTAEEVVTLAKLPTKNQLIAQLIGTLNAPGYNLVHVLSGNIRKLSLILTALLEKKESN</sequence>
<name>A0A1G1VMN6_9BACT</name>
<protein>
    <recommendedName>
        <fullName evidence="4 5">Large ribosomal subunit protein uL10</fullName>
    </recommendedName>
</protein>
<dbReference type="GO" id="GO:0070180">
    <property type="term" value="F:large ribosomal subunit rRNA binding"/>
    <property type="evidence" value="ECO:0007669"/>
    <property type="project" value="UniProtKB-UniRule"/>
</dbReference>
<dbReference type="GO" id="GO:1990904">
    <property type="term" value="C:ribonucleoprotein complex"/>
    <property type="evidence" value="ECO:0007669"/>
    <property type="project" value="UniProtKB-KW"/>
</dbReference>
<keyword evidence="5" id="KW-0694">RNA-binding</keyword>
<dbReference type="GO" id="GO:0006412">
    <property type="term" value="P:translation"/>
    <property type="evidence" value="ECO:0007669"/>
    <property type="project" value="UniProtKB-UniRule"/>
</dbReference>
<dbReference type="AlphaFoldDB" id="A0A1G1VMN6"/>
<proteinExistence type="inferred from homology"/>
<reference evidence="6 7" key="1">
    <citation type="journal article" date="2016" name="Nat. Commun.">
        <title>Thousands of microbial genomes shed light on interconnected biogeochemical processes in an aquifer system.</title>
        <authorList>
            <person name="Anantharaman K."/>
            <person name="Brown C.T."/>
            <person name="Hug L.A."/>
            <person name="Sharon I."/>
            <person name="Castelle C.J."/>
            <person name="Probst A.J."/>
            <person name="Thomas B.C."/>
            <person name="Singh A."/>
            <person name="Wilkins M.J."/>
            <person name="Karaoz U."/>
            <person name="Brodie E.L."/>
            <person name="Williams K.H."/>
            <person name="Hubbard S.S."/>
            <person name="Banfield J.F."/>
        </authorList>
    </citation>
    <scope>NUCLEOTIDE SEQUENCE [LARGE SCALE GENOMIC DNA]</scope>
</reference>
<gene>
    <name evidence="5" type="primary">rplJ</name>
    <name evidence="6" type="ORF">A2785_03360</name>
</gene>
<dbReference type="InterPro" id="IPR001790">
    <property type="entry name" value="Ribosomal_uL10"/>
</dbReference>
<dbReference type="GO" id="GO:0005840">
    <property type="term" value="C:ribosome"/>
    <property type="evidence" value="ECO:0007669"/>
    <property type="project" value="UniProtKB-KW"/>
</dbReference>
<evidence type="ECO:0000313" key="7">
    <source>
        <dbReference type="Proteomes" id="UP000179069"/>
    </source>
</evidence>
<dbReference type="SUPFAM" id="SSF160369">
    <property type="entry name" value="Ribosomal protein L10-like"/>
    <property type="match status" value="1"/>
</dbReference>
<dbReference type="InterPro" id="IPR043141">
    <property type="entry name" value="Ribosomal_uL10-like_sf"/>
</dbReference>
<dbReference type="HAMAP" id="MF_00362">
    <property type="entry name" value="Ribosomal_uL10"/>
    <property type="match status" value="1"/>
</dbReference>
<comment type="function">
    <text evidence="5">Forms part of the ribosomal stalk, playing a central role in the interaction of the ribosome with GTP-bound translation factors.</text>
</comment>